<dbReference type="InterPro" id="IPR026838">
    <property type="entry name" value="YheC/D"/>
</dbReference>
<sequence>MYLCYMRNYKKPFEFVRLLAKASKYYGIDIIYCHPSQVDTKDGKISGKILLNNRWESITVPIPQYIDLNAYCYKYKDTMDYLKKKSTLSSPRRFGSKESVYKKLIDDGQFAKIVPPTLLINSENDFCLLVEDYNKVILKPKKGHKGQGIYMINIVEDGYHVTQDCEEKIFNQAEMETFLQKQIIPNNYLGQKYVESTTSNGDPFDCRIRLEKNGEGNWEVVINLVRIGSGNKVVSNVAQGGSVNKLIPFLKYNYPENWNEIKEQIDYIAENLPEKIEQLFKKKTSFLGIDLGIDKKGNVYLFEVNSAPGVEFGEGELANIKSDYYNYILKNKKLSKN</sequence>
<dbReference type="PANTHER" id="PTHR21621">
    <property type="entry name" value="RIBOSOMAL PROTEIN S6 MODIFICATION PROTEIN"/>
    <property type="match status" value="1"/>
</dbReference>
<keyword evidence="1" id="KW-0067">ATP-binding</keyword>
<protein>
    <recommendedName>
        <fullName evidence="2">ATP-grasp domain-containing protein</fullName>
    </recommendedName>
</protein>
<comment type="caution">
    <text evidence="3">The sequence shown here is derived from an EMBL/GenBank/DDBJ whole genome shotgun (WGS) entry which is preliminary data.</text>
</comment>
<evidence type="ECO:0000259" key="2">
    <source>
        <dbReference type="PROSITE" id="PS50975"/>
    </source>
</evidence>
<dbReference type="InterPro" id="IPR011761">
    <property type="entry name" value="ATP-grasp"/>
</dbReference>
<evidence type="ECO:0000313" key="4">
    <source>
        <dbReference type="Proteomes" id="UP001275436"/>
    </source>
</evidence>
<dbReference type="Pfam" id="PF14398">
    <property type="entry name" value="ATPgrasp_YheCD"/>
    <property type="match status" value="1"/>
</dbReference>
<evidence type="ECO:0000313" key="3">
    <source>
        <dbReference type="EMBL" id="GLO67599.1"/>
    </source>
</evidence>
<evidence type="ECO:0000256" key="1">
    <source>
        <dbReference type="PROSITE-ProRule" id="PRU00409"/>
    </source>
</evidence>
<name>A0ABQ5TL89_9BACI</name>
<dbReference type="Proteomes" id="UP001275436">
    <property type="component" value="Unassembled WGS sequence"/>
</dbReference>
<dbReference type="RefSeq" id="WP_317958335.1">
    <property type="nucleotide sequence ID" value="NZ_BSKO01000001.1"/>
</dbReference>
<feature type="domain" description="ATP-grasp" evidence="2">
    <location>
        <begin position="104"/>
        <end position="333"/>
    </location>
</feature>
<organism evidence="3 4">
    <name type="scientific">Oceanobacillus kimchii</name>
    <dbReference type="NCBI Taxonomy" id="746691"/>
    <lineage>
        <taxon>Bacteria</taxon>
        <taxon>Bacillati</taxon>
        <taxon>Bacillota</taxon>
        <taxon>Bacilli</taxon>
        <taxon>Bacillales</taxon>
        <taxon>Bacillaceae</taxon>
        <taxon>Oceanobacillus</taxon>
    </lineage>
</organism>
<accession>A0ABQ5TL89</accession>
<keyword evidence="4" id="KW-1185">Reference proteome</keyword>
<keyword evidence="1" id="KW-0547">Nucleotide-binding</keyword>
<gene>
    <name evidence="3" type="ORF">MACH08_33830</name>
</gene>
<dbReference type="SUPFAM" id="SSF56059">
    <property type="entry name" value="Glutathione synthetase ATP-binding domain-like"/>
    <property type="match status" value="1"/>
</dbReference>
<dbReference type="PROSITE" id="PS50975">
    <property type="entry name" value="ATP_GRASP"/>
    <property type="match status" value="1"/>
</dbReference>
<dbReference type="Gene3D" id="3.30.470.20">
    <property type="entry name" value="ATP-grasp fold, B domain"/>
    <property type="match status" value="1"/>
</dbReference>
<dbReference type="PANTHER" id="PTHR21621:SF4">
    <property type="entry name" value="GLUTATHIONE SYNTHETASE"/>
    <property type="match status" value="1"/>
</dbReference>
<proteinExistence type="predicted"/>
<reference evidence="3 4" key="1">
    <citation type="submission" date="2023-02" db="EMBL/GenBank/DDBJ databases">
        <title>Oceanobacillus kimchii IFOP_LL358 isolated form Alexandrium catenella lab strain.</title>
        <authorList>
            <person name="Gajardo G."/>
            <person name="Ueki S."/>
            <person name="Maruyama F."/>
        </authorList>
    </citation>
    <scope>NUCLEOTIDE SEQUENCE [LARGE SCALE GENOMIC DNA]</scope>
    <source>
        <strain evidence="3 4">IFOP_LL358</strain>
    </source>
</reference>
<dbReference type="EMBL" id="BSKO01000001">
    <property type="protein sequence ID" value="GLO67599.1"/>
    <property type="molecule type" value="Genomic_DNA"/>
</dbReference>